<evidence type="ECO:0000313" key="10">
    <source>
        <dbReference type="Proteomes" id="UP000626844"/>
    </source>
</evidence>
<evidence type="ECO:0000256" key="5">
    <source>
        <dbReference type="ARBA" id="ARBA00022741"/>
    </source>
</evidence>
<dbReference type="EC" id="2.7.1.2" evidence="2"/>
<sequence>MEDKWYVGVDLGGTTIKMAFTNHYGEIIVKWEIPTDKSGENITTDIAKAIDAKLLELNEPKSRLIGIGMGAPGPVNLETGVIYETVNLGLKENYPLKDHLELETGLPSVIDNDANLAALGEMWKGAGDGARDLIFITLGTGVGGGIISNGEIIHGINGAGGEIGHITSIPEGGAPCNCGKTGCIETISSATGIVRIAMEKIEKTNNKSSLHRLLEENGAVTSKDVFEEAGNGDPLANEIVEYITFHLGLVIANLASGLNPEKVVLGGGVSKAGEILREKVENHFKNFAFPRAAKAANVVIATLGNDAGVIGGAWLAKTKFSR</sequence>
<comment type="similarity">
    <text evidence="1">Belongs to the ROK (NagC/XylR) family.</text>
</comment>
<comment type="caution">
    <text evidence="9">The sequence shown here is derived from an EMBL/GenBank/DDBJ whole genome shotgun (WGS) entry which is preliminary data.</text>
</comment>
<dbReference type="GO" id="GO:0005524">
    <property type="term" value="F:ATP binding"/>
    <property type="evidence" value="ECO:0007669"/>
    <property type="project" value="UniProtKB-KW"/>
</dbReference>
<reference evidence="9" key="1">
    <citation type="submission" date="2020-09" db="EMBL/GenBank/DDBJ databases">
        <title>A novel bacterium of genus Bacillus, isolated from South China Sea.</title>
        <authorList>
            <person name="Huang H."/>
            <person name="Mo K."/>
            <person name="Hu Y."/>
        </authorList>
    </citation>
    <scope>NUCLEOTIDE SEQUENCE</scope>
    <source>
        <strain evidence="9">IB182487</strain>
    </source>
</reference>
<evidence type="ECO:0000256" key="7">
    <source>
        <dbReference type="ARBA" id="ARBA00022840"/>
    </source>
</evidence>
<dbReference type="InterPro" id="IPR043129">
    <property type="entry name" value="ATPase_NBD"/>
</dbReference>
<evidence type="ECO:0000256" key="8">
    <source>
        <dbReference type="ARBA" id="ARBA00032386"/>
    </source>
</evidence>
<evidence type="ECO:0000256" key="6">
    <source>
        <dbReference type="ARBA" id="ARBA00022777"/>
    </source>
</evidence>
<dbReference type="PANTHER" id="PTHR18964">
    <property type="entry name" value="ROK (REPRESSOR, ORF, KINASE) FAMILY"/>
    <property type="match status" value="1"/>
</dbReference>
<evidence type="ECO:0000256" key="2">
    <source>
        <dbReference type="ARBA" id="ARBA00012323"/>
    </source>
</evidence>
<proteinExistence type="inferred from homology"/>
<dbReference type="GO" id="GO:0006096">
    <property type="term" value="P:glycolytic process"/>
    <property type="evidence" value="ECO:0007669"/>
    <property type="project" value="InterPro"/>
</dbReference>
<keyword evidence="4 9" id="KW-0808">Transferase</keyword>
<dbReference type="Gene3D" id="3.30.420.40">
    <property type="match status" value="2"/>
</dbReference>
<dbReference type="Pfam" id="PF00480">
    <property type="entry name" value="ROK"/>
    <property type="match status" value="1"/>
</dbReference>
<dbReference type="GO" id="GO:0005737">
    <property type="term" value="C:cytoplasm"/>
    <property type="evidence" value="ECO:0007669"/>
    <property type="project" value="InterPro"/>
</dbReference>
<evidence type="ECO:0000256" key="4">
    <source>
        <dbReference type="ARBA" id="ARBA00022679"/>
    </source>
</evidence>
<dbReference type="CDD" id="cd24062">
    <property type="entry name" value="ASKHA_NBD_ROK_BsGLK-like"/>
    <property type="match status" value="1"/>
</dbReference>
<dbReference type="NCBIfam" id="TIGR00744">
    <property type="entry name" value="ROK_glcA_fam"/>
    <property type="match status" value="1"/>
</dbReference>
<dbReference type="Proteomes" id="UP000626844">
    <property type="component" value="Unassembled WGS sequence"/>
</dbReference>
<organism evidence="9 10">
    <name type="scientific">Metabacillus arenae</name>
    <dbReference type="NCBI Taxonomy" id="2771434"/>
    <lineage>
        <taxon>Bacteria</taxon>
        <taxon>Bacillati</taxon>
        <taxon>Bacillota</taxon>
        <taxon>Bacilli</taxon>
        <taxon>Bacillales</taxon>
        <taxon>Bacillaceae</taxon>
        <taxon>Metabacillus</taxon>
    </lineage>
</organism>
<protein>
    <recommendedName>
        <fullName evidence="3">Glucokinase</fullName>
        <ecNumber evidence="2">2.7.1.2</ecNumber>
    </recommendedName>
    <alternativeName>
        <fullName evidence="8">Glucose kinase</fullName>
    </alternativeName>
</protein>
<keyword evidence="5" id="KW-0547">Nucleotide-binding</keyword>
<evidence type="ECO:0000256" key="1">
    <source>
        <dbReference type="ARBA" id="ARBA00006479"/>
    </source>
</evidence>
<keyword evidence="6" id="KW-0418">Kinase</keyword>
<dbReference type="InterPro" id="IPR049874">
    <property type="entry name" value="ROK_cs"/>
</dbReference>
<dbReference type="AlphaFoldDB" id="A0A926NIR8"/>
<dbReference type="PANTHER" id="PTHR18964:SF149">
    <property type="entry name" value="BIFUNCTIONAL UDP-N-ACETYLGLUCOSAMINE 2-EPIMERASE_N-ACETYLMANNOSAMINE KINASE"/>
    <property type="match status" value="1"/>
</dbReference>
<name>A0A926NIR8_9BACI</name>
<dbReference type="InterPro" id="IPR004654">
    <property type="entry name" value="ROK_glcA"/>
</dbReference>
<dbReference type="RefSeq" id="WP_191154979.1">
    <property type="nucleotide sequence ID" value="NZ_JACXAI010000001.1"/>
</dbReference>
<keyword evidence="7" id="KW-0067">ATP-binding</keyword>
<gene>
    <name evidence="9" type="ORF">IC621_01450</name>
</gene>
<dbReference type="GO" id="GO:0004340">
    <property type="term" value="F:glucokinase activity"/>
    <property type="evidence" value="ECO:0007669"/>
    <property type="project" value="UniProtKB-EC"/>
</dbReference>
<dbReference type="InterPro" id="IPR000600">
    <property type="entry name" value="ROK"/>
</dbReference>
<accession>A0A926NIR8</accession>
<keyword evidence="10" id="KW-1185">Reference proteome</keyword>
<dbReference type="PROSITE" id="PS01125">
    <property type="entry name" value="ROK"/>
    <property type="match status" value="1"/>
</dbReference>
<evidence type="ECO:0000256" key="3">
    <source>
        <dbReference type="ARBA" id="ARBA00014701"/>
    </source>
</evidence>
<dbReference type="EMBL" id="JACXAI010000001">
    <property type="protein sequence ID" value="MBD1378882.1"/>
    <property type="molecule type" value="Genomic_DNA"/>
</dbReference>
<evidence type="ECO:0000313" key="9">
    <source>
        <dbReference type="EMBL" id="MBD1378882.1"/>
    </source>
</evidence>
<dbReference type="SUPFAM" id="SSF53067">
    <property type="entry name" value="Actin-like ATPase domain"/>
    <property type="match status" value="1"/>
</dbReference>